<organism evidence="5 6">
    <name type="scientific">Levilinea saccharolytica</name>
    <dbReference type="NCBI Taxonomy" id="229921"/>
    <lineage>
        <taxon>Bacteria</taxon>
        <taxon>Bacillati</taxon>
        <taxon>Chloroflexota</taxon>
        <taxon>Anaerolineae</taxon>
        <taxon>Anaerolineales</taxon>
        <taxon>Anaerolineaceae</taxon>
        <taxon>Levilinea</taxon>
    </lineage>
</organism>
<feature type="domain" description="TNase-like" evidence="4">
    <location>
        <begin position="13"/>
        <end position="141"/>
    </location>
</feature>
<dbReference type="Proteomes" id="UP000050501">
    <property type="component" value="Unassembled WGS sequence"/>
</dbReference>
<evidence type="ECO:0000256" key="1">
    <source>
        <dbReference type="ARBA" id="ARBA00022722"/>
    </source>
</evidence>
<dbReference type="SUPFAM" id="SSF50199">
    <property type="entry name" value="Staphylococcal nuclease"/>
    <property type="match status" value="1"/>
</dbReference>
<evidence type="ECO:0000313" key="6">
    <source>
        <dbReference type="Proteomes" id="UP000050501"/>
    </source>
</evidence>
<comment type="caution">
    <text evidence="5">The sequence shown here is derived from an EMBL/GenBank/DDBJ whole genome shotgun (WGS) entry which is preliminary data.</text>
</comment>
<dbReference type="SMART" id="SM00318">
    <property type="entry name" value="SNc"/>
    <property type="match status" value="1"/>
</dbReference>
<accession>A0A0P6Y320</accession>
<evidence type="ECO:0000256" key="2">
    <source>
        <dbReference type="ARBA" id="ARBA00022759"/>
    </source>
</evidence>
<keyword evidence="3" id="KW-0378">Hydrolase</keyword>
<evidence type="ECO:0000313" key="5">
    <source>
        <dbReference type="EMBL" id="KPL83544.1"/>
    </source>
</evidence>
<evidence type="ECO:0000256" key="3">
    <source>
        <dbReference type="ARBA" id="ARBA00022801"/>
    </source>
</evidence>
<dbReference type="GO" id="GO:0016787">
    <property type="term" value="F:hydrolase activity"/>
    <property type="evidence" value="ECO:0007669"/>
    <property type="project" value="UniProtKB-KW"/>
</dbReference>
<protein>
    <recommendedName>
        <fullName evidence="4">TNase-like domain-containing protein</fullName>
    </recommendedName>
</protein>
<dbReference type="PANTHER" id="PTHR12302:SF3">
    <property type="entry name" value="SERINE_THREONINE-PROTEIN KINASE 31"/>
    <property type="match status" value="1"/>
</dbReference>
<dbReference type="STRING" id="229921.ADN01_08100"/>
<proteinExistence type="predicted"/>
<dbReference type="AlphaFoldDB" id="A0A0P6Y320"/>
<reference evidence="5 6" key="1">
    <citation type="submission" date="2015-07" db="EMBL/GenBank/DDBJ databases">
        <title>Genome sequence of Levilinea saccharolytica DSM 16555.</title>
        <authorList>
            <person name="Hemp J."/>
            <person name="Ward L.M."/>
            <person name="Pace L.A."/>
            <person name="Fischer W.W."/>
        </authorList>
    </citation>
    <scope>NUCLEOTIDE SEQUENCE [LARGE SCALE GENOMIC DNA]</scope>
    <source>
        <strain evidence="5 6">KIBI-1</strain>
    </source>
</reference>
<dbReference type="PROSITE" id="PS50830">
    <property type="entry name" value="TNASE_3"/>
    <property type="match status" value="1"/>
</dbReference>
<dbReference type="EMBL" id="LGCM01000030">
    <property type="protein sequence ID" value="KPL83544.1"/>
    <property type="molecule type" value="Genomic_DNA"/>
</dbReference>
<name>A0A0P6Y320_9CHLR</name>
<gene>
    <name evidence="5" type="ORF">ADN01_08100</name>
</gene>
<dbReference type="GO" id="GO:0004519">
    <property type="term" value="F:endonuclease activity"/>
    <property type="evidence" value="ECO:0007669"/>
    <property type="project" value="UniProtKB-KW"/>
</dbReference>
<evidence type="ECO:0000259" key="4">
    <source>
        <dbReference type="PROSITE" id="PS50830"/>
    </source>
</evidence>
<sequence>MGPSLATETAGPREEIALAVRVPDGDGLVLADGRRVRYIGIDAPEMTTWEGPPEPFARQAKAANQQWVVGQRVRLVRDVSEVDRYGRLLRFVYVGETLVNAELLKAGLARALSIQPDTGRALEFQALEWEARRKGKGLWGA</sequence>
<dbReference type="InterPro" id="IPR035437">
    <property type="entry name" value="SNase_OB-fold_sf"/>
</dbReference>
<dbReference type="Gene3D" id="2.40.50.90">
    <property type="match status" value="1"/>
</dbReference>
<dbReference type="Pfam" id="PF00565">
    <property type="entry name" value="SNase"/>
    <property type="match status" value="1"/>
</dbReference>
<keyword evidence="6" id="KW-1185">Reference proteome</keyword>
<keyword evidence="1" id="KW-0540">Nuclease</keyword>
<keyword evidence="2" id="KW-0255">Endonuclease</keyword>
<dbReference type="InterPro" id="IPR016071">
    <property type="entry name" value="Staphylococal_nuclease_OB-fold"/>
</dbReference>
<dbReference type="PANTHER" id="PTHR12302">
    <property type="entry name" value="EBNA2 BINDING PROTEIN P100"/>
    <property type="match status" value="1"/>
</dbReference>